<dbReference type="AlphaFoldDB" id="A0A0J9SZB4"/>
<proteinExistence type="predicted"/>
<keyword evidence="1" id="KW-0812">Transmembrane</keyword>
<gene>
    <name evidence="2" type="ORF">PVBG_05423</name>
</gene>
<protein>
    <recommendedName>
        <fullName evidence="4">Variable surface protein</fullName>
    </recommendedName>
</protein>
<feature type="transmembrane region" description="Helical" evidence="1">
    <location>
        <begin position="218"/>
        <end position="240"/>
    </location>
</feature>
<dbReference type="EMBL" id="KQ234766">
    <property type="protein sequence ID" value="KMZ88465.1"/>
    <property type="molecule type" value="Genomic_DNA"/>
</dbReference>
<evidence type="ECO:0000256" key="1">
    <source>
        <dbReference type="SAM" id="Phobius"/>
    </source>
</evidence>
<keyword evidence="1" id="KW-0472">Membrane</keyword>
<evidence type="ECO:0000313" key="3">
    <source>
        <dbReference type="Proteomes" id="UP000053327"/>
    </source>
</evidence>
<evidence type="ECO:0000313" key="2">
    <source>
        <dbReference type="EMBL" id="KMZ88465.1"/>
    </source>
</evidence>
<organism evidence="2 3">
    <name type="scientific">Plasmodium vivax (strain Brazil I)</name>
    <dbReference type="NCBI Taxonomy" id="1033975"/>
    <lineage>
        <taxon>Eukaryota</taxon>
        <taxon>Sar</taxon>
        <taxon>Alveolata</taxon>
        <taxon>Apicomplexa</taxon>
        <taxon>Aconoidasida</taxon>
        <taxon>Haemosporida</taxon>
        <taxon>Plasmodiidae</taxon>
        <taxon>Plasmodium</taxon>
        <taxon>Plasmodium (Plasmodium)</taxon>
    </lineage>
</organism>
<name>A0A0J9SZB4_PLAV1</name>
<accession>A0A0J9SZB4</accession>
<reference evidence="2 3" key="1">
    <citation type="submission" date="2011-08" db="EMBL/GenBank/DDBJ databases">
        <title>The Genome Sequence of Plasmodium vivax Brazil I.</title>
        <authorList>
            <consortium name="The Broad Institute Genome Sequencing Platform"/>
            <consortium name="The Broad Institute Genome Sequencing Center for Infectious Disease"/>
            <person name="Neafsey D."/>
            <person name="Carlton J."/>
            <person name="Barnwell J."/>
            <person name="Collins W."/>
            <person name="Escalante A."/>
            <person name="Mullikin J."/>
            <person name="Saul A."/>
            <person name="Guigo R."/>
            <person name="Camara F."/>
            <person name="Young S.K."/>
            <person name="Zeng Q."/>
            <person name="Gargeya S."/>
            <person name="Fitzgerald M."/>
            <person name="Haas B."/>
            <person name="Abouelleil A."/>
            <person name="Alvarado L."/>
            <person name="Arachchi H.M."/>
            <person name="Berlin A."/>
            <person name="Brown A."/>
            <person name="Chapman S.B."/>
            <person name="Chen Z."/>
            <person name="Dunbar C."/>
            <person name="Freedman E."/>
            <person name="Gearin G."/>
            <person name="Gellesch M."/>
            <person name="Goldberg J."/>
            <person name="Griggs A."/>
            <person name="Gujja S."/>
            <person name="Heiman D."/>
            <person name="Howarth C."/>
            <person name="Larson L."/>
            <person name="Lui A."/>
            <person name="MacDonald P.J.P."/>
            <person name="Montmayeur A."/>
            <person name="Murphy C."/>
            <person name="Neiman D."/>
            <person name="Pearson M."/>
            <person name="Priest M."/>
            <person name="Roberts A."/>
            <person name="Saif S."/>
            <person name="Shea T."/>
            <person name="Shenoy N."/>
            <person name="Sisk P."/>
            <person name="Stolte C."/>
            <person name="Sykes S."/>
            <person name="Wortman J."/>
            <person name="Nusbaum C."/>
            <person name="Birren B."/>
        </authorList>
    </citation>
    <scope>NUCLEOTIDE SEQUENCE [LARGE SCALE GENOMIC DNA]</scope>
    <source>
        <strain evidence="2 3">Brazil I</strain>
    </source>
</reference>
<sequence length="243" mass="28903">MKYSIIFQNIHPYIHTYICYFFRFFIIQNLFEYRCGTDVFKRFYKEWDPDFKNYLNHINEINDPILRHISMYFVQHYIDGHHYYRESDPTHRNAACQYIIHWLQEKKDLFTYGEKCKTKKELWKTNFDALLTMLKSKYIIKEYKITKPWCNDFELVELTSFDPGVTLNNCEENISQVSSSPCPSTLPNITNCECPQTVDPMIPSQQDQPPETDRTKNLAVTSGFTAAGTLGTLFFLYRVINKQ</sequence>
<dbReference type="Proteomes" id="UP000053327">
    <property type="component" value="Unassembled WGS sequence"/>
</dbReference>
<keyword evidence="1" id="KW-1133">Transmembrane helix</keyword>
<evidence type="ECO:0008006" key="4">
    <source>
        <dbReference type="Google" id="ProtNLM"/>
    </source>
</evidence>